<protein>
    <submittedName>
        <fullName evidence="1">Uncharacterized protein</fullName>
    </submittedName>
</protein>
<accession>A0A917ZC74</accession>
<dbReference type="AlphaFoldDB" id="A0A917ZC74"/>
<dbReference type="Proteomes" id="UP000646523">
    <property type="component" value="Unassembled WGS sequence"/>
</dbReference>
<name>A0A917ZC74_9ACTN</name>
<evidence type="ECO:0000313" key="1">
    <source>
        <dbReference type="EMBL" id="GGO78880.1"/>
    </source>
</evidence>
<sequence length="232" mass="26330">MGVDLVRLERSRSAPTWTFPHAIRLSDSELGRLNEMSSYSEEQHQWLRRKGAVDPVDTNIKIVVHGNRDRPVRIVDMKVVPRCGAPLSGTLFESPTAGSEESVQLGFDLDEESPRARTIVNKSRWGGDYFQRKTISLKRDEEIAFQVLARTLKHYCEFSLALEILDNGTLVRQAIDDHGKPFKVSALRTRPDEYGTPATDYAAYREVYVGGLMNLENDGKWRREDPGARRPA</sequence>
<reference evidence="1" key="1">
    <citation type="journal article" date="2014" name="Int. J. Syst. Evol. Microbiol.">
        <title>Complete genome sequence of Corynebacterium casei LMG S-19264T (=DSM 44701T), isolated from a smear-ripened cheese.</title>
        <authorList>
            <consortium name="US DOE Joint Genome Institute (JGI-PGF)"/>
            <person name="Walter F."/>
            <person name="Albersmeier A."/>
            <person name="Kalinowski J."/>
            <person name="Ruckert C."/>
        </authorList>
    </citation>
    <scope>NUCLEOTIDE SEQUENCE</scope>
    <source>
        <strain evidence="1">CGMCC 4.7368</strain>
    </source>
</reference>
<dbReference type="EMBL" id="BMNH01000026">
    <property type="protein sequence ID" value="GGO78880.1"/>
    <property type="molecule type" value="Genomic_DNA"/>
</dbReference>
<dbReference type="RefSeq" id="WP_189127744.1">
    <property type="nucleotide sequence ID" value="NZ_BMNH01000026.1"/>
</dbReference>
<comment type="caution">
    <text evidence="1">The sequence shown here is derived from an EMBL/GenBank/DDBJ whole genome shotgun (WGS) entry which is preliminary data.</text>
</comment>
<evidence type="ECO:0000313" key="2">
    <source>
        <dbReference type="Proteomes" id="UP000646523"/>
    </source>
</evidence>
<gene>
    <name evidence="1" type="ORF">GCM10012289_61900</name>
</gene>
<organism evidence="1 2">
    <name type="scientific">Nonomuraea cavernae</name>
    <dbReference type="NCBI Taxonomy" id="2045107"/>
    <lineage>
        <taxon>Bacteria</taxon>
        <taxon>Bacillati</taxon>
        <taxon>Actinomycetota</taxon>
        <taxon>Actinomycetes</taxon>
        <taxon>Streptosporangiales</taxon>
        <taxon>Streptosporangiaceae</taxon>
        <taxon>Nonomuraea</taxon>
    </lineage>
</organism>
<reference evidence="1" key="2">
    <citation type="submission" date="2020-09" db="EMBL/GenBank/DDBJ databases">
        <authorList>
            <person name="Sun Q."/>
            <person name="Zhou Y."/>
        </authorList>
    </citation>
    <scope>NUCLEOTIDE SEQUENCE</scope>
    <source>
        <strain evidence="1">CGMCC 4.7368</strain>
    </source>
</reference>
<proteinExistence type="predicted"/>
<keyword evidence="2" id="KW-1185">Reference proteome</keyword>